<dbReference type="AlphaFoldDB" id="A0A0F9KUY6"/>
<evidence type="ECO:0000313" key="1">
    <source>
        <dbReference type="EMBL" id="KKM85553.1"/>
    </source>
</evidence>
<dbReference type="EMBL" id="LAZR01007390">
    <property type="protein sequence ID" value="KKM85553.1"/>
    <property type="molecule type" value="Genomic_DNA"/>
</dbReference>
<accession>A0A0F9KUY6</accession>
<gene>
    <name evidence="1" type="ORF">LCGC14_1287840</name>
</gene>
<protein>
    <submittedName>
        <fullName evidence="1">Uncharacterized protein</fullName>
    </submittedName>
</protein>
<sequence>MGLHRRKLKEWVARRLLTAPKADSFALLHEGRHGTAKVCDLAADSGSPEDRAAVVERAVSDECKDHVEAFAGRQQYLVRALDGSGKAVGDHPFWITSTGNKASGALMLPTPEQDADSHAHIIDPQRNAPETSHATTMVMIQQMRHNEGLVAKIVELSTEHAERDAGIIRDQQLQIDRLEGRRLETITLLEGLRSQKQERDLVQAEHDNQEGRRDRLMGKLEDVVFPAVMRSAMVKGMLNKGKKDGVISDDSADEIKQLFLKLPEEMQSKIVSELGEDDAHRLMDLFARGYESREETEETKH</sequence>
<reference evidence="1" key="1">
    <citation type="journal article" date="2015" name="Nature">
        <title>Complex archaea that bridge the gap between prokaryotes and eukaryotes.</title>
        <authorList>
            <person name="Spang A."/>
            <person name="Saw J.H."/>
            <person name="Jorgensen S.L."/>
            <person name="Zaremba-Niedzwiedzka K."/>
            <person name="Martijn J."/>
            <person name="Lind A.E."/>
            <person name="van Eijk R."/>
            <person name="Schleper C."/>
            <person name="Guy L."/>
            <person name="Ettema T.J."/>
        </authorList>
    </citation>
    <scope>NUCLEOTIDE SEQUENCE</scope>
</reference>
<comment type="caution">
    <text evidence="1">The sequence shown here is derived from an EMBL/GenBank/DDBJ whole genome shotgun (WGS) entry which is preliminary data.</text>
</comment>
<name>A0A0F9KUY6_9ZZZZ</name>
<organism evidence="1">
    <name type="scientific">marine sediment metagenome</name>
    <dbReference type="NCBI Taxonomy" id="412755"/>
    <lineage>
        <taxon>unclassified sequences</taxon>
        <taxon>metagenomes</taxon>
        <taxon>ecological metagenomes</taxon>
    </lineage>
</organism>
<proteinExistence type="predicted"/>